<dbReference type="Proteomes" id="UP001150830">
    <property type="component" value="Unassembled WGS sequence"/>
</dbReference>
<dbReference type="PROSITE" id="PS51257">
    <property type="entry name" value="PROKAR_LIPOPROTEIN"/>
    <property type="match status" value="1"/>
</dbReference>
<keyword evidence="3" id="KW-1185">Reference proteome</keyword>
<dbReference type="PROSITE" id="PS00018">
    <property type="entry name" value="EF_HAND_1"/>
    <property type="match status" value="1"/>
</dbReference>
<evidence type="ECO:0000256" key="1">
    <source>
        <dbReference type="SAM" id="MobiDB-lite"/>
    </source>
</evidence>
<accession>A0A9X3IV07</accession>
<dbReference type="RefSeq" id="WP_283174941.1">
    <property type="nucleotide sequence ID" value="NZ_JAPNOA010000056.1"/>
</dbReference>
<organism evidence="2 3">
    <name type="scientific">Parathalassolituus penaei</name>
    <dbReference type="NCBI Taxonomy" id="2997323"/>
    <lineage>
        <taxon>Bacteria</taxon>
        <taxon>Pseudomonadati</taxon>
        <taxon>Pseudomonadota</taxon>
        <taxon>Gammaproteobacteria</taxon>
        <taxon>Oceanospirillales</taxon>
        <taxon>Oceanospirillaceae</taxon>
        <taxon>Parathalassolituus</taxon>
    </lineage>
</organism>
<dbReference type="EMBL" id="JAPNOA010000056">
    <property type="protein sequence ID" value="MCY0966743.1"/>
    <property type="molecule type" value="Genomic_DNA"/>
</dbReference>
<name>A0A9X3IV07_9GAMM</name>
<dbReference type="AlphaFoldDB" id="A0A9X3IV07"/>
<protein>
    <recommendedName>
        <fullName evidence="4">Lipoprotein</fullName>
    </recommendedName>
</protein>
<evidence type="ECO:0008006" key="4">
    <source>
        <dbReference type="Google" id="ProtNLM"/>
    </source>
</evidence>
<evidence type="ECO:0000313" key="2">
    <source>
        <dbReference type="EMBL" id="MCY0966743.1"/>
    </source>
</evidence>
<gene>
    <name evidence="2" type="ORF">OUO13_16290</name>
</gene>
<feature type="region of interest" description="Disordered" evidence="1">
    <location>
        <begin position="279"/>
        <end position="298"/>
    </location>
</feature>
<sequence length="298" mass="31180">MKTLLTILMCCCVLAGCDKGPKSSGSSTVKTLSGFGSKGIVQNGVVKLYRVVNGAVGTVIATTTTADDGSFALAPAEADLTSMVWLELRGAEDGSTRVQCDLASCGVYADSSNDDLNDNGLVDVGEWVNVDSSFRMTAWLVWSGNETAISINPVTHAIASQYSSAPSASTLAAQYAAVQEQLGLMVSPAHLPVLDVLTSDDTAGLQNQLLAAAVASVYGSDAETIEQQLTAVSTGVSTVPMREQSLTRISERALAVARRLPENTRATLVSHLDEVNQNAADSENRLSADDLPMLPPLQ</sequence>
<proteinExistence type="predicted"/>
<evidence type="ECO:0000313" key="3">
    <source>
        <dbReference type="Proteomes" id="UP001150830"/>
    </source>
</evidence>
<reference evidence="2" key="1">
    <citation type="submission" date="2022-11" db="EMBL/GenBank/DDBJ databases">
        <title>Parathalassolutuus dongxingensis gen. nov., sp. nov., a novel member of family Oceanospirillaceae isolated from a coastal shrimp pond in Guangxi, China.</title>
        <authorList>
            <person name="Chen H."/>
        </authorList>
    </citation>
    <scope>NUCLEOTIDE SEQUENCE</scope>
    <source>
        <strain evidence="2">G-43</strain>
    </source>
</reference>
<comment type="caution">
    <text evidence="2">The sequence shown here is derived from an EMBL/GenBank/DDBJ whole genome shotgun (WGS) entry which is preliminary data.</text>
</comment>
<dbReference type="InterPro" id="IPR018247">
    <property type="entry name" value="EF_Hand_1_Ca_BS"/>
</dbReference>